<evidence type="ECO:0000256" key="1">
    <source>
        <dbReference type="SAM" id="MobiDB-lite"/>
    </source>
</evidence>
<reference evidence="2 3" key="1">
    <citation type="submission" date="2024-04" db="EMBL/GenBank/DDBJ databases">
        <authorList>
            <person name="Fracassetti M."/>
        </authorList>
    </citation>
    <scope>NUCLEOTIDE SEQUENCE [LARGE SCALE GENOMIC DNA]</scope>
</reference>
<feature type="region of interest" description="Disordered" evidence="1">
    <location>
        <begin position="107"/>
        <end position="127"/>
    </location>
</feature>
<gene>
    <name evidence="2" type="ORF">LTRI10_LOCUS29965</name>
</gene>
<name>A0AAV2EUF7_9ROSI</name>
<evidence type="ECO:0000313" key="3">
    <source>
        <dbReference type="Proteomes" id="UP001497516"/>
    </source>
</evidence>
<organism evidence="2 3">
    <name type="scientific">Linum trigynum</name>
    <dbReference type="NCBI Taxonomy" id="586398"/>
    <lineage>
        <taxon>Eukaryota</taxon>
        <taxon>Viridiplantae</taxon>
        <taxon>Streptophyta</taxon>
        <taxon>Embryophyta</taxon>
        <taxon>Tracheophyta</taxon>
        <taxon>Spermatophyta</taxon>
        <taxon>Magnoliopsida</taxon>
        <taxon>eudicotyledons</taxon>
        <taxon>Gunneridae</taxon>
        <taxon>Pentapetalae</taxon>
        <taxon>rosids</taxon>
        <taxon>fabids</taxon>
        <taxon>Malpighiales</taxon>
        <taxon>Linaceae</taxon>
        <taxon>Linum</taxon>
    </lineage>
</organism>
<dbReference type="Proteomes" id="UP001497516">
    <property type="component" value="Chromosome 5"/>
</dbReference>
<dbReference type="EMBL" id="OZ034818">
    <property type="protein sequence ID" value="CAL1389080.1"/>
    <property type="molecule type" value="Genomic_DNA"/>
</dbReference>
<feature type="compositionally biased region" description="Basic residues" evidence="1">
    <location>
        <begin position="110"/>
        <end position="121"/>
    </location>
</feature>
<proteinExistence type="predicted"/>
<accession>A0AAV2EUF7</accession>
<keyword evidence="3" id="KW-1185">Reference proteome</keyword>
<protein>
    <submittedName>
        <fullName evidence="2">Uncharacterized protein</fullName>
    </submittedName>
</protein>
<evidence type="ECO:0000313" key="2">
    <source>
        <dbReference type="EMBL" id="CAL1389080.1"/>
    </source>
</evidence>
<dbReference type="AlphaFoldDB" id="A0AAV2EUF7"/>
<sequence length="127" mass="14936">MQSILLQLRGNMLRLSQKTFKWNHPLLRGVHPPIHHQVRITKRRLLHLKALMDIRQKDGENLRAFYPRWLRVAMVVRDHLMVATTNIEVKRALATCHIIARAGNLSRKGNSPRRNARHRFSTKIQTI</sequence>